<reference evidence="2 3" key="1">
    <citation type="journal article" date="2013" name="BMC Genomics">
        <title>The genome and transcriptome of the pine saprophyte Ophiostoma piceae, and a comparison with the bark beetle-associated pine pathogen Grosmannia clavigera.</title>
        <authorList>
            <person name="Haridas S."/>
            <person name="Wang Y."/>
            <person name="Lim L."/>
            <person name="Massoumi Alamouti S."/>
            <person name="Jackman S."/>
            <person name="Docking R."/>
            <person name="Robertson G."/>
            <person name="Birol I."/>
            <person name="Bohlmann J."/>
            <person name="Breuil C."/>
        </authorList>
    </citation>
    <scope>NUCLEOTIDE SEQUENCE [LARGE SCALE GENOMIC DNA]</scope>
    <source>
        <strain evidence="2 3">UAMH 11346</strain>
    </source>
</reference>
<proteinExistence type="predicted"/>
<gene>
    <name evidence="2" type="ORF">F503_03592</name>
</gene>
<name>S3CUW3_OPHP1</name>
<feature type="region of interest" description="Disordered" evidence="1">
    <location>
        <begin position="230"/>
        <end position="249"/>
    </location>
</feature>
<organism evidence="2 3">
    <name type="scientific">Ophiostoma piceae (strain UAMH 11346)</name>
    <name type="common">Sap stain fungus</name>
    <dbReference type="NCBI Taxonomy" id="1262450"/>
    <lineage>
        <taxon>Eukaryota</taxon>
        <taxon>Fungi</taxon>
        <taxon>Dikarya</taxon>
        <taxon>Ascomycota</taxon>
        <taxon>Pezizomycotina</taxon>
        <taxon>Sordariomycetes</taxon>
        <taxon>Sordariomycetidae</taxon>
        <taxon>Ophiostomatales</taxon>
        <taxon>Ophiostomataceae</taxon>
        <taxon>Ophiostoma</taxon>
    </lineage>
</organism>
<evidence type="ECO:0000313" key="3">
    <source>
        <dbReference type="Proteomes" id="UP000016923"/>
    </source>
</evidence>
<protein>
    <submittedName>
        <fullName evidence="2">Uncharacterized protein</fullName>
    </submittedName>
</protein>
<dbReference type="VEuPathDB" id="FungiDB:F503_03592"/>
<sequence length="249" mass="28330">MCLEAKTQTISKIHLEDCQNDGLLDCYCWTKLASWPTGRLAERQSSGISAQVLVPACETTLQTVQRLWTETRKLHHEPLYYNGGCAGMLSLPELPRSPPSSSLSGLSTCTLACFASSLLSSVLLSSSYSQPATHNSSLRTPYSVLRPACASGSSCGHEMHIASSWCNTYRRTQKVCPVEVAYYEWYMDQWCSRCRCHTSDNQRIYLRQIYEDLKKRHPERNWDHIGLRAEQPDRNFTPTPWQREDGWGQ</sequence>
<dbReference type="Proteomes" id="UP000016923">
    <property type="component" value="Unassembled WGS sequence"/>
</dbReference>
<dbReference type="eggNOG" id="ENOG502RKZS">
    <property type="taxonomic scope" value="Eukaryota"/>
</dbReference>
<evidence type="ECO:0000313" key="2">
    <source>
        <dbReference type="EMBL" id="EPE04530.1"/>
    </source>
</evidence>
<dbReference type="EMBL" id="KE148160">
    <property type="protein sequence ID" value="EPE04530.1"/>
    <property type="molecule type" value="Genomic_DNA"/>
</dbReference>
<accession>S3CUW3</accession>
<dbReference type="AlphaFoldDB" id="S3CUW3"/>
<dbReference type="HOGENOM" id="CLU_1116034_0_0_1"/>
<keyword evidence="3" id="KW-1185">Reference proteome</keyword>
<evidence type="ECO:0000256" key="1">
    <source>
        <dbReference type="SAM" id="MobiDB-lite"/>
    </source>
</evidence>